<feature type="compositionally biased region" description="Basic and acidic residues" evidence="1">
    <location>
        <begin position="1484"/>
        <end position="1494"/>
    </location>
</feature>
<feature type="compositionally biased region" description="Polar residues" evidence="1">
    <location>
        <begin position="764"/>
        <end position="774"/>
    </location>
</feature>
<dbReference type="Pfam" id="PF19076">
    <property type="entry name" value="CshA_repeat"/>
    <property type="match status" value="5"/>
</dbReference>
<feature type="compositionally biased region" description="Polar residues" evidence="1">
    <location>
        <begin position="1441"/>
        <end position="1451"/>
    </location>
</feature>
<feature type="region of interest" description="Disordered" evidence="1">
    <location>
        <begin position="764"/>
        <end position="783"/>
    </location>
</feature>
<feature type="compositionally biased region" description="Pro residues" evidence="1">
    <location>
        <begin position="1662"/>
        <end position="1673"/>
    </location>
</feature>
<feature type="region of interest" description="Disordered" evidence="1">
    <location>
        <begin position="647"/>
        <end position="673"/>
    </location>
</feature>
<keyword evidence="2" id="KW-0472">Membrane</keyword>
<feature type="compositionally biased region" description="Polar residues" evidence="1">
    <location>
        <begin position="1373"/>
        <end position="1395"/>
    </location>
</feature>
<feature type="transmembrane region" description="Helical" evidence="2">
    <location>
        <begin position="1682"/>
        <end position="1707"/>
    </location>
</feature>
<accession>A0A5N6RVL8</accession>
<keyword evidence="2" id="KW-1133">Transmembrane helix</keyword>
<evidence type="ECO:0000313" key="5">
    <source>
        <dbReference type="Proteomes" id="UP000325415"/>
    </source>
</evidence>
<evidence type="ECO:0000256" key="1">
    <source>
        <dbReference type="SAM" id="MobiDB-lite"/>
    </source>
</evidence>
<dbReference type="Pfam" id="PF17963">
    <property type="entry name" value="Big_9"/>
    <property type="match status" value="3"/>
</dbReference>
<name>A0A5N6RVL8_9BIFI</name>
<sequence>MHLRNSLLAHPYRSPSANSPNFLKKFSAVVAAGAMTLGLTGMATAASASADDATPTSASSQGCSFGQGGDKAGSLCWIDMSQFGDVTAADLSNGPVTKPLDITVGHYEITANATVSAGADGANGVSASSLPTWGGSVLGNTIDGNEYYAGTQGDPALYQMDSDSTLLDHGNAQRDTVKLDGIKLVDKSTGLQISDHFSIIMADAESTGTGEGFTFSSDKPLNELMKVVPQGWDQPCTQTYDGLGTNQVTCVSKANQTTGGRGIAMVGANAPSTAQASFVNDKQGSHSREGVAFAVLFTNIAVPGTQVNQAQDANGNSVTDATFTTKAVRGTPGEGAELGESSSNGAVNTSSNPFMIGTDYVTYSVAKSSGNTPEGAYSVKWDCSLNGDPVSNADLQPSTDGRTVKLMTPQPTEDFGTTTSACTATLTAEPPTTGPGEKTVNPTDQPIDLGDLQTAKGNAPEAAPVTQAAFVENGTDTLKTDLGVWKLQVVDGKAVATFTPKDDTVTGEIPPVKYTVTDGNGLQSAQAQLKVTINQPPTTDNASQTINPNDTATLNPASTKGTGDIADVKLVAPADPSKGSLSPDGKTLTVPGEGVWTIALQDGKVVSTFTPVKDYTGKVDSQQYVVTDSNNLPSNKGKLNVTINVPPKTGDDSQTINPNQTATLNPESTKGTGDITDVKFADGSTTKTVDGQGTWTIGLQDGKVVSTFTPVKAYTGKVDSQQYAVTDSNNLPSNKGTLNVTINQPPTTGDAAKTINPNETATLTPKTTSGSSPIKSVVFDNGKTTKDVPGQGTWSVKLVKGQPVAMFTPIKDYDGKVDSQPYTVTDGNGLPATGKLDVTINTPPTTGDDSKVINPNETAKLAPVTKPGSGDITSVAFDNGKDTKTVDGQGTWTVKLVDGQPAAEFAPAKDYTGKVDSQQYTVTDANKLTATGTLNVTINTTPTTGDKSATTNPETPVTLNPVTAPGSAPIKSVAFDNGQPSKDVPNEGTWTVTLDGKGQPVVVFTPVKGFTGKTTEQPYTVTDGNGLTATGKLDVTVNTPPTTGDGTKTVEPGATATFAPADLSTKSGSNKDLSYTLLDPATGKPVASYTDAHGGVWTLNPTTGEATYAASKDYRGPVDSVAYRVTDGNGLTADGKLNIIVPPAASDQTLSGDRGEAVTFDPKANLVTTGSNPDVTISLKTPDANDPNAKTIFGKGKWTLDPKTGKITFTPEGDYAGPVPSVDYVATDTANKLSATGQLNVIYPPAAGDAQKVIQPGDTAAFGPSDLGVKPGSGDITSYTLIDPKTDKPVASYTDAHGGVWTIDPKSGATTYKSNPDYRGPVDPIKYQTTDANGKTAEGTLSILIPPAAGDQSKTVNPGQSASFDPKADLVTPGTNPSTTISFTDPDSKSPNTKTVPGEGKWTLDPKTGKITFTPEPGFIKDPTPINYRVTDEKNNLTDTGTLTVHVNQPPTAGDKTVTVNPGNPATLDPVITPGTSKDMNVSFKDHDSNDPAKKTVPGEGVWTIDPKTGKSTFTPEPGFTKDPTPVHYVVTDGNKLTGDGTLTVHVNQPPTAKPQTKETKPGKSVEFDPIKNLVKPGTSTDLKITLLDPKTGKPVDGNTVLVPGVGTWTVNPNTGKVTFAPAPGYHGTIQIGYRVTDGNGLSADSTLSVKVPAAPVTPTTPAKPAPSAPAKPAPAKQPQSVLATTGASVGIALVAMLALAAAGLGLRKLSRRNGSD</sequence>
<evidence type="ECO:0000313" key="4">
    <source>
        <dbReference type="EMBL" id="KAE8126328.1"/>
    </source>
</evidence>
<feature type="region of interest" description="Disordered" evidence="1">
    <location>
        <begin position="1654"/>
        <end position="1680"/>
    </location>
</feature>
<evidence type="ECO:0000259" key="3">
    <source>
        <dbReference type="Pfam" id="PF19076"/>
    </source>
</evidence>
<feature type="domain" description="CshA" evidence="3">
    <location>
        <begin position="944"/>
        <end position="1037"/>
    </location>
</feature>
<feature type="region of interest" description="Disordered" evidence="1">
    <location>
        <begin position="1348"/>
        <end position="1425"/>
    </location>
</feature>
<comment type="caution">
    <text evidence="4">The sequence shown here is derived from an EMBL/GenBank/DDBJ whole genome shotgun (WGS) entry which is preliminary data.</text>
</comment>
<protein>
    <recommendedName>
        <fullName evidence="3">CshA domain-containing protein</fullName>
    </recommendedName>
</protein>
<dbReference type="EMBL" id="QDAG01000014">
    <property type="protein sequence ID" value="KAE8126328.1"/>
    <property type="molecule type" value="Genomic_DNA"/>
</dbReference>
<feature type="domain" description="CshA" evidence="3">
    <location>
        <begin position="1277"/>
        <end position="1341"/>
    </location>
</feature>
<reference evidence="4 5" key="1">
    <citation type="submission" date="2018-04" db="EMBL/GenBank/DDBJ databases">
        <authorList>
            <person name="Eckel V.P."/>
            <person name="Vogel R.F."/>
        </authorList>
    </citation>
    <scope>NUCLEOTIDE SEQUENCE [LARGE SCALE GENOMIC DNA]</scope>
    <source>
        <strain evidence="5">TMW 2.1764</strain>
    </source>
</reference>
<feature type="domain" description="CshA" evidence="3">
    <location>
        <begin position="1142"/>
        <end position="1230"/>
    </location>
</feature>
<dbReference type="Gene3D" id="2.60.40.3440">
    <property type="match status" value="1"/>
</dbReference>
<feature type="compositionally biased region" description="Polar residues" evidence="1">
    <location>
        <begin position="340"/>
        <end position="350"/>
    </location>
</feature>
<feature type="compositionally biased region" description="Polar residues" evidence="1">
    <location>
        <begin position="1352"/>
        <end position="1363"/>
    </location>
</feature>
<keyword evidence="5" id="KW-1185">Reference proteome</keyword>
<feature type="domain" description="CshA" evidence="3">
    <location>
        <begin position="1376"/>
        <end position="1436"/>
    </location>
</feature>
<keyword evidence="2" id="KW-0812">Transmembrane</keyword>
<evidence type="ECO:0000256" key="2">
    <source>
        <dbReference type="SAM" id="Phobius"/>
    </source>
</evidence>
<feature type="region of interest" description="Disordered" evidence="1">
    <location>
        <begin position="1441"/>
        <end position="1525"/>
    </location>
</feature>
<organism evidence="4 5">
    <name type="scientific">Bifidobacterium tibiigranuli</name>
    <dbReference type="NCBI Taxonomy" id="2172043"/>
    <lineage>
        <taxon>Bacteria</taxon>
        <taxon>Bacillati</taxon>
        <taxon>Actinomycetota</taxon>
        <taxon>Actinomycetes</taxon>
        <taxon>Bifidobacteriales</taxon>
        <taxon>Bifidobacteriaceae</taxon>
        <taxon>Bifidobacterium</taxon>
    </lineage>
</organism>
<dbReference type="Proteomes" id="UP000325415">
    <property type="component" value="Unassembled WGS sequence"/>
</dbReference>
<dbReference type="InterPro" id="IPR026395">
    <property type="entry name" value="CshA_fibril"/>
</dbReference>
<feature type="region of interest" description="Disordered" evidence="1">
    <location>
        <begin position="331"/>
        <end position="350"/>
    </location>
</feature>
<feature type="compositionally biased region" description="Polar residues" evidence="1">
    <location>
        <begin position="652"/>
        <end position="671"/>
    </location>
</feature>
<dbReference type="NCBIfam" id="TIGR04225">
    <property type="entry name" value="CshA_fibril_rpt"/>
    <property type="match status" value="4"/>
</dbReference>
<feature type="domain" description="CshA" evidence="3">
    <location>
        <begin position="1451"/>
        <end position="1546"/>
    </location>
</feature>
<proteinExistence type="predicted"/>
<gene>
    <name evidence="4" type="ORF">DDE84_11230</name>
</gene>